<dbReference type="AlphaFoldDB" id="A0A448YRG5"/>
<dbReference type="GO" id="GO:0005762">
    <property type="term" value="C:mitochondrial large ribosomal subunit"/>
    <property type="evidence" value="ECO:0007669"/>
    <property type="project" value="InterPro"/>
</dbReference>
<dbReference type="Proteomes" id="UP000290900">
    <property type="component" value="Unassembled WGS sequence"/>
</dbReference>
<proteinExistence type="predicted"/>
<dbReference type="GO" id="GO:0003735">
    <property type="term" value="F:structural constituent of ribosome"/>
    <property type="evidence" value="ECO:0007669"/>
    <property type="project" value="InterPro"/>
</dbReference>
<dbReference type="FunCoup" id="A0A448YRG5">
    <property type="interactions" value="116"/>
</dbReference>
<feature type="domain" description="Large ribosomal subunit protein mL59" evidence="1">
    <location>
        <begin position="18"/>
        <end position="144"/>
    </location>
</feature>
<reference evidence="2 3" key="1">
    <citation type="submission" date="2018-12" db="EMBL/GenBank/DDBJ databases">
        <authorList>
            <person name="Tiukova I."/>
            <person name="Dainat J."/>
        </authorList>
    </citation>
    <scope>NUCLEOTIDE SEQUENCE [LARGE SCALE GENOMIC DNA]</scope>
</reference>
<dbReference type="InterPro" id="IPR040922">
    <property type="entry name" value="Ribosomal_mL59_dom"/>
</dbReference>
<evidence type="ECO:0000313" key="3">
    <source>
        <dbReference type="Proteomes" id="UP000290900"/>
    </source>
</evidence>
<dbReference type="PANTHER" id="PTHR28041:SF1">
    <property type="entry name" value="LARGE RIBOSOMAL SUBUNIT PROTEIN ML59"/>
    <property type="match status" value="1"/>
</dbReference>
<gene>
    <name evidence="2" type="ORF">BRENAR_LOCUS4232</name>
</gene>
<name>A0A448YRG5_BRENA</name>
<accession>A0A448YRG5</accession>
<evidence type="ECO:0000313" key="2">
    <source>
        <dbReference type="EMBL" id="VEU23502.1"/>
    </source>
</evidence>
<protein>
    <submittedName>
        <fullName evidence="2">DEKNAAC104456</fullName>
    </submittedName>
</protein>
<keyword evidence="3" id="KW-1185">Reference proteome</keyword>
<dbReference type="InParanoid" id="A0A448YRG5"/>
<dbReference type="Pfam" id="PF18126">
    <property type="entry name" value="Mitoc_mL59"/>
    <property type="match status" value="1"/>
</dbReference>
<dbReference type="STRING" id="13370.A0A448YRG5"/>
<organism evidence="2 3">
    <name type="scientific">Brettanomyces naardenensis</name>
    <name type="common">Yeast</name>
    <dbReference type="NCBI Taxonomy" id="13370"/>
    <lineage>
        <taxon>Eukaryota</taxon>
        <taxon>Fungi</taxon>
        <taxon>Dikarya</taxon>
        <taxon>Ascomycota</taxon>
        <taxon>Saccharomycotina</taxon>
        <taxon>Pichiomycetes</taxon>
        <taxon>Pichiales</taxon>
        <taxon>Pichiaceae</taxon>
        <taxon>Brettanomyces</taxon>
    </lineage>
</organism>
<dbReference type="EMBL" id="CAACVR010000045">
    <property type="protein sequence ID" value="VEU23502.1"/>
    <property type="molecule type" value="Genomic_DNA"/>
</dbReference>
<evidence type="ECO:0000259" key="1">
    <source>
        <dbReference type="Pfam" id="PF18126"/>
    </source>
</evidence>
<sequence>MSKIFNLTSQEAFKKLPQKLQTFFTRYPPAPLREYANKQTFTNAPDANPFIPNIHPVTKTVHSSIYSLRRQSDLYKLAYKFGVAELMPVMQNGKKLFTEKYETKPVLKGVTRPKGHKWERTYEERKKRVEEGIAKADDVLIQYRGSKYKKRLERRKVEQRTWY</sequence>
<dbReference type="InterPro" id="IPR037507">
    <property type="entry name" value="Ribosomal_mL59"/>
</dbReference>
<dbReference type="OrthoDB" id="18529at2759"/>
<dbReference type="PANTHER" id="PTHR28041">
    <property type="entry name" value="54S RIBOSOMAL PROTEIN L25, MITOCHONDRIAL"/>
    <property type="match status" value="1"/>
</dbReference>